<dbReference type="SUPFAM" id="SSF140931">
    <property type="entry name" value="Fic-like"/>
    <property type="match status" value="1"/>
</dbReference>
<evidence type="ECO:0000313" key="2">
    <source>
        <dbReference type="EMBL" id="MBC5996346.1"/>
    </source>
</evidence>
<dbReference type="PROSITE" id="PS51459">
    <property type="entry name" value="FIDO"/>
    <property type="match status" value="1"/>
</dbReference>
<dbReference type="Pfam" id="PF02661">
    <property type="entry name" value="Fic"/>
    <property type="match status" value="1"/>
</dbReference>
<keyword evidence="3" id="KW-1185">Reference proteome</keyword>
<evidence type="ECO:0000259" key="1">
    <source>
        <dbReference type="PROSITE" id="PS51459"/>
    </source>
</evidence>
<proteinExistence type="predicted"/>
<feature type="domain" description="Fido" evidence="1">
    <location>
        <begin position="151"/>
        <end position="291"/>
    </location>
</feature>
<dbReference type="InterPro" id="IPR036597">
    <property type="entry name" value="Fido-like_dom_sf"/>
</dbReference>
<protein>
    <submittedName>
        <fullName evidence="2">Fic family protein</fullName>
    </submittedName>
</protein>
<comment type="caution">
    <text evidence="2">The sequence shown here is derived from an EMBL/GenBank/DDBJ whole genome shotgun (WGS) entry which is preliminary data.</text>
</comment>
<dbReference type="PANTHER" id="PTHR13504">
    <property type="entry name" value="FIDO DOMAIN-CONTAINING PROTEIN DDB_G0283145"/>
    <property type="match status" value="1"/>
</dbReference>
<evidence type="ECO:0000313" key="3">
    <source>
        <dbReference type="Proteomes" id="UP000609849"/>
    </source>
</evidence>
<gene>
    <name evidence="2" type="ORF">H8923_06190</name>
</gene>
<dbReference type="PANTHER" id="PTHR13504:SF40">
    <property type="entry name" value="FIDO DOMAIN-CONTAINING PROTEIN"/>
    <property type="match status" value="1"/>
</dbReference>
<dbReference type="SUPFAM" id="SSF46785">
    <property type="entry name" value="Winged helix' DNA-binding domain"/>
    <property type="match status" value="1"/>
</dbReference>
<dbReference type="InterPro" id="IPR036390">
    <property type="entry name" value="WH_DNA-bd_sf"/>
</dbReference>
<dbReference type="Gene3D" id="1.10.10.10">
    <property type="entry name" value="Winged helix-like DNA-binding domain superfamily/Winged helix DNA-binding domain"/>
    <property type="match status" value="1"/>
</dbReference>
<reference evidence="2 3" key="1">
    <citation type="submission" date="2020-08" db="EMBL/GenBank/DDBJ databases">
        <authorList>
            <person name="Liu C."/>
            <person name="Sun Q."/>
        </authorList>
    </citation>
    <scope>NUCLEOTIDE SEQUENCE [LARGE SCALE GENOMIC DNA]</scope>
    <source>
        <strain evidence="2 3">NSJ-18</strain>
    </source>
</reference>
<dbReference type="InterPro" id="IPR036388">
    <property type="entry name" value="WH-like_DNA-bd_sf"/>
</dbReference>
<dbReference type="Proteomes" id="UP000609849">
    <property type="component" value="Unassembled WGS sequence"/>
</dbReference>
<dbReference type="EMBL" id="JACRWE010000002">
    <property type="protein sequence ID" value="MBC5996346.1"/>
    <property type="molecule type" value="Genomic_DNA"/>
</dbReference>
<accession>A0ABR7JN28</accession>
<name>A0ABR7JN28_9FIRM</name>
<dbReference type="InterPro" id="IPR040198">
    <property type="entry name" value="Fido_containing"/>
</dbReference>
<sequence>MKYKLLSSLYYSDKQLYEETYNMRCNSESTYKFNFKIKNNNAFVVINNDILSKISTILSLDKSLFTASSYVPPIALSEYQQTCLIDEIRMTNEIEGVNSTRKEISDILNDKKNENPNKRLFGIVKKYEMLLEDSDLDLSSCKSIRSLYDELTLTDIINENPQHAPDGDIFRKEKVYVYNKHQKVLHTGLTPESEIIESMSQALDILNNDNYNFLIRIAVFHYLFGYIHPFYDGNGRTSRFISSYLLSKQLEPLVSYRIAYTIKNNINKYYKSFEICNDEKNKGDLTPFVLTFFDFIIKSMKELCINLTDKCEKFSHYSKIAHDIFISDEKLSCIAYILVQNALFGDDGLSISELVYHSEYGLSTVRKKIKILEDLKLLESYKLGNKNIYTINLEKLESIQE</sequence>
<dbReference type="InterPro" id="IPR003812">
    <property type="entry name" value="Fido"/>
</dbReference>
<dbReference type="Gene3D" id="1.10.3290.10">
    <property type="entry name" value="Fido-like domain"/>
    <property type="match status" value="1"/>
</dbReference>
<dbReference type="RefSeq" id="WP_153972025.1">
    <property type="nucleotide sequence ID" value="NZ_JACRWE010000002.1"/>
</dbReference>
<organism evidence="2 3">
    <name type="scientific">Romboutsia faecis</name>
    <dbReference type="NCBI Taxonomy" id="2764597"/>
    <lineage>
        <taxon>Bacteria</taxon>
        <taxon>Bacillati</taxon>
        <taxon>Bacillota</taxon>
        <taxon>Clostridia</taxon>
        <taxon>Peptostreptococcales</taxon>
        <taxon>Peptostreptococcaceae</taxon>
        <taxon>Romboutsia</taxon>
    </lineage>
</organism>